<proteinExistence type="predicted"/>
<dbReference type="EMBL" id="CACRXK020000340">
    <property type="protein sequence ID" value="CAB3980958.1"/>
    <property type="molecule type" value="Genomic_DNA"/>
</dbReference>
<comment type="caution">
    <text evidence="2">The sequence shown here is derived from an EMBL/GenBank/DDBJ whole genome shotgun (WGS) entry which is preliminary data.</text>
</comment>
<evidence type="ECO:0000256" key="1">
    <source>
        <dbReference type="SAM" id="MobiDB-lite"/>
    </source>
</evidence>
<gene>
    <name evidence="2" type="ORF">PACLA_8A019849</name>
</gene>
<accession>A0A7D9HDS4</accession>
<feature type="region of interest" description="Disordered" evidence="1">
    <location>
        <begin position="84"/>
        <end position="115"/>
    </location>
</feature>
<reference evidence="2" key="1">
    <citation type="submission" date="2020-04" db="EMBL/GenBank/DDBJ databases">
        <authorList>
            <person name="Alioto T."/>
            <person name="Alioto T."/>
            <person name="Gomez Garrido J."/>
        </authorList>
    </citation>
    <scope>NUCLEOTIDE SEQUENCE</scope>
    <source>
        <strain evidence="2">A484AB</strain>
    </source>
</reference>
<dbReference type="Proteomes" id="UP001152795">
    <property type="component" value="Unassembled WGS sequence"/>
</dbReference>
<sequence>MSANSSKKRKRDGSVELKAQRGLAKLKEATNARCNAFNDTSYNEAMHHICIAFDSSLAGDPELVWHRKCYSDFTHKDKIKRLTETVQSDNTSKQRRESSEGMLSGVSTSEACSTR</sequence>
<organism evidence="2 3">
    <name type="scientific">Paramuricea clavata</name>
    <name type="common">Red gorgonian</name>
    <name type="synonym">Violescent sea-whip</name>
    <dbReference type="NCBI Taxonomy" id="317549"/>
    <lineage>
        <taxon>Eukaryota</taxon>
        <taxon>Metazoa</taxon>
        <taxon>Cnidaria</taxon>
        <taxon>Anthozoa</taxon>
        <taxon>Octocorallia</taxon>
        <taxon>Malacalcyonacea</taxon>
        <taxon>Plexauridae</taxon>
        <taxon>Paramuricea</taxon>
    </lineage>
</organism>
<name>A0A7D9HDS4_PARCT</name>
<feature type="compositionally biased region" description="Polar residues" evidence="1">
    <location>
        <begin position="105"/>
        <end position="115"/>
    </location>
</feature>
<protein>
    <submittedName>
        <fullName evidence="2">Uncharacterized protein</fullName>
    </submittedName>
</protein>
<keyword evidence="3" id="KW-1185">Reference proteome</keyword>
<evidence type="ECO:0000313" key="2">
    <source>
        <dbReference type="EMBL" id="CAB3980958.1"/>
    </source>
</evidence>
<evidence type="ECO:0000313" key="3">
    <source>
        <dbReference type="Proteomes" id="UP001152795"/>
    </source>
</evidence>
<dbReference type="AlphaFoldDB" id="A0A7D9HDS4"/>